<dbReference type="HOGENOM" id="CLU_165243_0_0_2"/>
<dbReference type="eggNOG" id="arCOG05884">
    <property type="taxonomic scope" value="Archaea"/>
</dbReference>
<protein>
    <submittedName>
        <fullName evidence="1">Uncharacterized protein</fullName>
    </submittedName>
</protein>
<dbReference type="EMBL" id="JH597761">
    <property type="protein sequence ID" value="EHP70765.1"/>
    <property type="molecule type" value="Genomic_DNA"/>
</dbReference>
<evidence type="ECO:0000313" key="1">
    <source>
        <dbReference type="EMBL" id="EHP70765.1"/>
    </source>
</evidence>
<gene>
    <name evidence="1" type="ORF">MetMK1DRAFT_00012680</name>
</gene>
<organism evidence="1 2">
    <name type="scientific">Metallosphaera yellowstonensis MK1</name>
    <dbReference type="NCBI Taxonomy" id="671065"/>
    <lineage>
        <taxon>Archaea</taxon>
        <taxon>Thermoproteota</taxon>
        <taxon>Thermoprotei</taxon>
        <taxon>Sulfolobales</taxon>
        <taxon>Sulfolobaceae</taxon>
        <taxon>Metallosphaera</taxon>
    </lineage>
</organism>
<name>H2C3E4_9CREN</name>
<dbReference type="AlphaFoldDB" id="H2C3E4"/>
<dbReference type="OrthoDB" id="34556at2157"/>
<proteinExistence type="predicted"/>
<sequence length="121" mass="13696">MFRDLYSQVEAATKLSLVEFLQDQNLRSRVRKAVTEMLSLVEQEGKSLVGGDDVMWNLVKFGVISTSLAQEILDIIDVVNQEDDALLYASLVRIMEDLEEAYHAIMSRKARAQGSFNDRTP</sequence>
<reference evidence="1 2" key="1">
    <citation type="submission" date="2012-01" db="EMBL/GenBank/DDBJ databases">
        <title>Improved High-Quality Draft sequence of Metallosphaera yellowstonensis MK1.</title>
        <authorList>
            <consortium name="US DOE Joint Genome Institute"/>
            <person name="Lucas S."/>
            <person name="Han J."/>
            <person name="Cheng J.-F."/>
            <person name="Goodwin L."/>
            <person name="Pitluck S."/>
            <person name="Peters L."/>
            <person name="Teshima H."/>
            <person name="Detter J.C."/>
            <person name="Han C."/>
            <person name="Tapia R."/>
            <person name="Land M."/>
            <person name="Hauser L."/>
            <person name="Kyrpides N."/>
            <person name="Kozubal M."/>
            <person name="Macur R.E."/>
            <person name="Jay Z."/>
            <person name="Inskeep W."/>
            <person name="Woyke T."/>
        </authorList>
    </citation>
    <scope>NUCLEOTIDE SEQUENCE [LARGE SCALE GENOMIC DNA]</scope>
    <source>
        <strain evidence="1 2">MK1</strain>
    </source>
</reference>
<keyword evidence="2" id="KW-1185">Reference proteome</keyword>
<dbReference type="RefSeq" id="WP_009071566.1">
    <property type="nucleotide sequence ID" value="NZ_JH597761.1"/>
</dbReference>
<dbReference type="Proteomes" id="UP000003980">
    <property type="component" value="Unassembled WGS sequence"/>
</dbReference>
<evidence type="ECO:0000313" key="2">
    <source>
        <dbReference type="Proteomes" id="UP000003980"/>
    </source>
</evidence>
<accession>H2C3E4</accession>